<evidence type="ECO:0000256" key="1">
    <source>
        <dbReference type="SAM" id="MobiDB-lite"/>
    </source>
</evidence>
<reference evidence="2 3" key="1">
    <citation type="submission" date="2021-06" db="EMBL/GenBank/DDBJ databases">
        <authorList>
            <person name="Palmer J.M."/>
        </authorList>
    </citation>
    <scope>NUCLEOTIDE SEQUENCE [LARGE SCALE GENOMIC DNA]</scope>
    <source>
        <strain evidence="2 3">MEX-2019</strain>
        <tissue evidence="2">Muscle</tissue>
    </source>
</reference>
<proteinExistence type="predicted"/>
<evidence type="ECO:0000313" key="2">
    <source>
        <dbReference type="EMBL" id="KAK5620250.1"/>
    </source>
</evidence>
<gene>
    <name evidence="2" type="ORF">CRENBAI_026723</name>
</gene>
<name>A0AAV9SG89_9TELE</name>
<feature type="compositionally biased region" description="Basic and acidic residues" evidence="1">
    <location>
        <begin position="1"/>
        <end position="10"/>
    </location>
</feature>
<feature type="compositionally biased region" description="Acidic residues" evidence="1">
    <location>
        <begin position="11"/>
        <end position="21"/>
    </location>
</feature>
<evidence type="ECO:0000313" key="3">
    <source>
        <dbReference type="Proteomes" id="UP001311232"/>
    </source>
</evidence>
<feature type="compositionally biased region" description="Basic and acidic residues" evidence="1">
    <location>
        <begin position="116"/>
        <end position="132"/>
    </location>
</feature>
<sequence>MHNRVERQVEELSDEEEEEELPLPSAQRSTSKPVGKMSEQPTAIPTMKLMVFHKQGTAQSHYEKRLVLEDMDDEDSQIRRARHAHGGGQRPCTGGGMCLSNNLTARYVKSTPRSKPKGDRPLQEKRDRKEDFTTTSIAKPTKKSTFLPREESGTGGPAKYDEHGLESPWKMAYLRGKLIYTKKRCRMELGKEIIWVKAPYNLVTVTDLKETQTNHGRAPTLCLKG</sequence>
<dbReference type="AlphaFoldDB" id="A0AAV9SG89"/>
<dbReference type="EMBL" id="JAHHUM010000379">
    <property type="protein sequence ID" value="KAK5620250.1"/>
    <property type="molecule type" value="Genomic_DNA"/>
</dbReference>
<comment type="caution">
    <text evidence="2">The sequence shown here is derived from an EMBL/GenBank/DDBJ whole genome shotgun (WGS) entry which is preliminary data.</text>
</comment>
<accession>A0AAV9SG89</accession>
<dbReference type="Proteomes" id="UP001311232">
    <property type="component" value="Unassembled WGS sequence"/>
</dbReference>
<organism evidence="2 3">
    <name type="scientific">Crenichthys baileyi</name>
    <name type="common">White River springfish</name>
    <dbReference type="NCBI Taxonomy" id="28760"/>
    <lineage>
        <taxon>Eukaryota</taxon>
        <taxon>Metazoa</taxon>
        <taxon>Chordata</taxon>
        <taxon>Craniata</taxon>
        <taxon>Vertebrata</taxon>
        <taxon>Euteleostomi</taxon>
        <taxon>Actinopterygii</taxon>
        <taxon>Neopterygii</taxon>
        <taxon>Teleostei</taxon>
        <taxon>Neoteleostei</taxon>
        <taxon>Acanthomorphata</taxon>
        <taxon>Ovalentaria</taxon>
        <taxon>Atherinomorphae</taxon>
        <taxon>Cyprinodontiformes</taxon>
        <taxon>Goodeidae</taxon>
        <taxon>Crenichthys</taxon>
    </lineage>
</organism>
<feature type="region of interest" description="Disordered" evidence="1">
    <location>
        <begin position="106"/>
        <end position="160"/>
    </location>
</feature>
<protein>
    <submittedName>
        <fullName evidence="2">Uncharacterized protein</fullName>
    </submittedName>
</protein>
<keyword evidence="3" id="KW-1185">Reference proteome</keyword>
<feature type="region of interest" description="Disordered" evidence="1">
    <location>
        <begin position="1"/>
        <end position="40"/>
    </location>
</feature>